<dbReference type="PhylomeDB" id="B4J1A7"/>
<dbReference type="EMBL" id="CH916366">
    <property type="protein sequence ID" value="EDV97976.1"/>
    <property type="molecule type" value="Genomic_DNA"/>
</dbReference>
<name>B4J1A7_DROGR</name>
<accession>B4J1A7</accession>
<keyword evidence="3" id="KW-1185">Reference proteome</keyword>
<feature type="compositionally biased region" description="Acidic residues" evidence="1">
    <location>
        <begin position="70"/>
        <end position="81"/>
    </location>
</feature>
<evidence type="ECO:0000313" key="2">
    <source>
        <dbReference type="EMBL" id="EDV97976.1"/>
    </source>
</evidence>
<dbReference type="AlphaFoldDB" id="B4J1A7"/>
<reference evidence="2 3" key="1">
    <citation type="journal article" date="2007" name="Nature">
        <title>Evolution of genes and genomes on the Drosophila phylogeny.</title>
        <authorList>
            <consortium name="Drosophila 12 Genomes Consortium"/>
            <person name="Clark A.G."/>
            <person name="Eisen M.B."/>
            <person name="Smith D.R."/>
            <person name="Bergman C.M."/>
            <person name="Oliver B."/>
            <person name="Markow T.A."/>
            <person name="Kaufman T.C."/>
            <person name="Kellis M."/>
            <person name="Gelbart W."/>
            <person name="Iyer V.N."/>
            <person name="Pollard D.A."/>
            <person name="Sackton T.B."/>
            <person name="Larracuente A.M."/>
            <person name="Singh N.D."/>
            <person name="Abad J.P."/>
            <person name="Abt D.N."/>
            <person name="Adryan B."/>
            <person name="Aguade M."/>
            <person name="Akashi H."/>
            <person name="Anderson W.W."/>
            <person name="Aquadro C.F."/>
            <person name="Ardell D.H."/>
            <person name="Arguello R."/>
            <person name="Artieri C.G."/>
            <person name="Barbash D.A."/>
            <person name="Barker D."/>
            <person name="Barsanti P."/>
            <person name="Batterham P."/>
            <person name="Batzoglou S."/>
            <person name="Begun D."/>
            <person name="Bhutkar A."/>
            <person name="Blanco E."/>
            <person name="Bosak S.A."/>
            <person name="Bradley R.K."/>
            <person name="Brand A.D."/>
            <person name="Brent M.R."/>
            <person name="Brooks A.N."/>
            <person name="Brown R.H."/>
            <person name="Butlin R.K."/>
            <person name="Caggese C."/>
            <person name="Calvi B.R."/>
            <person name="Bernardo de Carvalho A."/>
            <person name="Caspi A."/>
            <person name="Castrezana S."/>
            <person name="Celniker S.E."/>
            <person name="Chang J.L."/>
            <person name="Chapple C."/>
            <person name="Chatterji S."/>
            <person name="Chinwalla A."/>
            <person name="Civetta A."/>
            <person name="Clifton S.W."/>
            <person name="Comeron J.M."/>
            <person name="Costello J.C."/>
            <person name="Coyne J.A."/>
            <person name="Daub J."/>
            <person name="David R.G."/>
            <person name="Delcher A.L."/>
            <person name="Delehaunty K."/>
            <person name="Do C.B."/>
            <person name="Ebling H."/>
            <person name="Edwards K."/>
            <person name="Eickbush T."/>
            <person name="Evans J.D."/>
            <person name="Filipski A."/>
            <person name="Findeiss S."/>
            <person name="Freyhult E."/>
            <person name="Fulton L."/>
            <person name="Fulton R."/>
            <person name="Garcia A.C."/>
            <person name="Gardiner A."/>
            <person name="Garfield D.A."/>
            <person name="Garvin B.E."/>
            <person name="Gibson G."/>
            <person name="Gilbert D."/>
            <person name="Gnerre S."/>
            <person name="Godfrey J."/>
            <person name="Good R."/>
            <person name="Gotea V."/>
            <person name="Gravely B."/>
            <person name="Greenberg A.J."/>
            <person name="Griffiths-Jones S."/>
            <person name="Gross S."/>
            <person name="Guigo R."/>
            <person name="Gustafson E.A."/>
            <person name="Haerty W."/>
            <person name="Hahn M.W."/>
            <person name="Halligan D.L."/>
            <person name="Halpern A.L."/>
            <person name="Halter G.M."/>
            <person name="Han M.V."/>
            <person name="Heger A."/>
            <person name="Hillier L."/>
            <person name="Hinrichs A.S."/>
            <person name="Holmes I."/>
            <person name="Hoskins R.A."/>
            <person name="Hubisz M.J."/>
            <person name="Hultmark D."/>
            <person name="Huntley M.A."/>
            <person name="Jaffe D.B."/>
            <person name="Jagadeeshan S."/>
            <person name="Jeck W.R."/>
            <person name="Johnson J."/>
            <person name="Jones C.D."/>
            <person name="Jordan W.C."/>
            <person name="Karpen G.H."/>
            <person name="Kataoka E."/>
            <person name="Keightley P.D."/>
            <person name="Kheradpour P."/>
            <person name="Kirkness E.F."/>
            <person name="Koerich L.B."/>
            <person name="Kristiansen K."/>
            <person name="Kudrna D."/>
            <person name="Kulathinal R.J."/>
            <person name="Kumar S."/>
            <person name="Kwok R."/>
            <person name="Lander E."/>
            <person name="Langley C.H."/>
            <person name="Lapoint R."/>
            <person name="Lazzaro B.P."/>
            <person name="Lee S.J."/>
            <person name="Levesque L."/>
            <person name="Li R."/>
            <person name="Lin C.F."/>
            <person name="Lin M.F."/>
            <person name="Lindblad-Toh K."/>
            <person name="Llopart A."/>
            <person name="Long M."/>
            <person name="Low L."/>
            <person name="Lozovsky E."/>
            <person name="Lu J."/>
            <person name="Luo M."/>
            <person name="Machado C.A."/>
            <person name="Makalowski W."/>
            <person name="Marzo M."/>
            <person name="Matsuda M."/>
            <person name="Matzkin L."/>
            <person name="McAllister B."/>
            <person name="McBride C.S."/>
            <person name="McKernan B."/>
            <person name="McKernan K."/>
            <person name="Mendez-Lago M."/>
            <person name="Minx P."/>
            <person name="Mollenhauer M.U."/>
            <person name="Montooth K."/>
            <person name="Mount S.M."/>
            <person name="Mu X."/>
            <person name="Myers E."/>
            <person name="Negre B."/>
            <person name="Newfeld S."/>
            <person name="Nielsen R."/>
            <person name="Noor M.A."/>
            <person name="O'Grady P."/>
            <person name="Pachter L."/>
            <person name="Papaceit M."/>
            <person name="Parisi M.J."/>
            <person name="Parisi M."/>
            <person name="Parts L."/>
            <person name="Pedersen J.S."/>
            <person name="Pesole G."/>
            <person name="Phillippy A.M."/>
            <person name="Ponting C.P."/>
            <person name="Pop M."/>
            <person name="Porcelli D."/>
            <person name="Powell J.R."/>
            <person name="Prohaska S."/>
            <person name="Pruitt K."/>
            <person name="Puig M."/>
            <person name="Quesneville H."/>
            <person name="Ram K.R."/>
            <person name="Rand D."/>
            <person name="Rasmussen M.D."/>
            <person name="Reed L.K."/>
            <person name="Reenan R."/>
            <person name="Reily A."/>
            <person name="Remington K.A."/>
            <person name="Rieger T.T."/>
            <person name="Ritchie M.G."/>
            <person name="Robin C."/>
            <person name="Rogers Y.H."/>
            <person name="Rohde C."/>
            <person name="Rozas J."/>
            <person name="Rubenfield M.J."/>
            <person name="Ruiz A."/>
            <person name="Russo S."/>
            <person name="Salzberg S.L."/>
            <person name="Sanchez-Gracia A."/>
            <person name="Saranga D.J."/>
            <person name="Sato H."/>
            <person name="Schaeffer S.W."/>
            <person name="Schatz M.C."/>
            <person name="Schlenke T."/>
            <person name="Schwartz R."/>
            <person name="Segarra C."/>
            <person name="Singh R.S."/>
            <person name="Sirot L."/>
            <person name="Sirota M."/>
            <person name="Sisneros N.B."/>
            <person name="Smith C.D."/>
            <person name="Smith T.F."/>
            <person name="Spieth J."/>
            <person name="Stage D.E."/>
            <person name="Stark A."/>
            <person name="Stephan W."/>
            <person name="Strausberg R.L."/>
            <person name="Strempel S."/>
            <person name="Sturgill D."/>
            <person name="Sutton G."/>
            <person name="Sutton G.G."/>
            <person name="Tao W."/>
            <person name="Teichmann S."/>
            <person name="Tobari Y.N."/>
            <person name="Tomimura Y."/>
            <person name="Tsolas J.M."/>
            <person name="Valente V.L."/>
            <person name="Venter E."/>
            <person name="Venter J.C."/>
            <person name="Vicario S."/>
            <person name="Vieira F.G."/>
            <person name="Vilella A.J."/>
            <person name="Villasante A."/>
            <person name="Walenz B."/>
            <person name="Wang J."/>
            <person name="Wasserman M."/>
            <person name="Watts T."/>
            <person name="Wilson D."/>
            <person name="Wilson R.K."/>
            <person name="Wing R.A."/>
            <person name="Wolfner M.F."/>
            <person name="Wong A."/>
            <person name="Wong G.K."/>
            <person name="Wu C.I."/>
            <person name="Wu G."/>
            <person name="Yamamoto D."/>
            <person name="Yang H.P."/>
            <person name="Yang S.P."/>
            <person name="Yorke J.A."/>
            <person name="Yoshida K."/>
            <person name="Zdobnov E."/>
            <person name="Zhang P."/>
            <person name="Zhang Y."/>
            <person name="Zimin A.V."/>
            <person name="Baldwin J."/>
            <person name="Abdouelleil A."/>
            <person name="Abdulkadir J."/>
            <person name="Abebe A."/>
            <person name="Abera B."/>
            <person name="Abreu J."/>
            <person name="Acer S.C."/>
            <person name="Aftuck L."/>
            <person name="Alexander A."/>
            <person name="An P."/>
            <person name="Anderson E."/>
            <person name="Anderson S."/>
            <person name="Arachi H."/>
            <person name="Azer M."/>
            <person name="Bachantsang P."/>
            <person name="Barry A."/>
            <person name="Bayul T."/>
            <person name="Berlin A."/>
            <person name="Bessette D."/>
            <person name="Bloom T."/>
            <person name="Blye J."/>
            <person name="Boguslavskiy L."/>
            <person name="Bonnet C."/>
            <person name="Boukhgalter B."/>
            <person name="Bourzgui I."/>
            <person name="Brown A."/>
            <person name="Cahill P."/>
            <person name="Channer S."/>
            <person name="Cheshatsang Y."/>
            <person name="Chuda L."/>
            <person name="Citroen M."/>
            <person name="Collymore A."/>
            <person name="Cooke P."/>
            <person name="Costello M."/>
            <person name="D'Aco K."/>
            <person name="Daza R."/>
            <person name="De Haan G."/>
            <person name="DeGray S."/>
            <person name="DeMaso C."/>
            <person name="Dhargay N."/>
            <person name="Dooley K."/>
            <person name="Dooley E."/>
            <person name="Doricent M."/>
            <person name="Dorje P."/>
            <person name="Dorjee K."/>
            <person name="Dupes A."/>
            <person name="Elong R."/>
            <person name="Falk J."/>
            <person name="Farina A."/>
            <person name="Faro S."/>
            <person name="Ferguson D."/>
            <person name="Fisher S."/>
            <person name="Foley C.D."/>
            <person name="Franke A."/>
            <person name="Friedrich D."/>
            <person name="Gadbois L."/>
            <person name="Gearin G."/>
            <person name="Gearin C.R."/>
            <person name="Giannoukos G."/>
            <person name="Goode T."/>
            <person name="Graham J."/>
            <person name="Grandbois E."/>
            <person name="Grewal S."/>
            <person name="Gyaltsen K."/>
            <person name="Hafez N."/>
            <person name="Hagos B."/>
            <person name="Hall J."/>
            <person name="Henson C."/>
            <person name="Hollinger A."/>
            <person name="Honan T."/>
            <person name="Huard M.D."/>
            <person name="Hughes L."/>
            <person name="Hurhula B."/>
            <person name="Husby M.E."/>
            <person name="Kamat A."/>
            <person name="Kanga B."/>
            <person name="Kashin S."/>
            <person name="Khazanovich D."/>
            <person name="Kisner P."/>
            <person name="Lance K."/>
            <person name="Lara M."/>
            <person name="Lee W."/>
            <person name="Lennon N."/>
            <person name="Letendre F."/>
            <person name="LeVine R."/>
            <person name="Lipovsky A."/>
            <person name="Liu X."/>
            <person name="Liu J."/>
            <person name="Liu S."/>
            <person name="Lokyitsang T."/>
            <person name="Lokyitsang Y."/>
            <person name="Lubonja R."/>
            <person name="Lui A."/>
            <person name="MacDonald P."/>
            <person name="Magnisalis V."/>
            <person name="Maru K."/>
            <person name="Matthews C."/>
            <person name="McCusker W."/>
            <person name="McDonough S."/>
            <person name="Mehta T."/>
            <person name="Meldrim J."/>
            <person name="Meneus L."/>
            <person name="Mihai O."/>
            <person name="Mihalev A."/>
            <person name="Mihova T."/>
            <person name="Mittelman R."/>
            <person name="Mlenga V."/>
            <person name="Montmayeur A."/>
            <person name="Mulrain L."/>
            <person name="Navidi A."/>
            <person name="Naylor J."/>
            <person name="Negash T."/>
            <person name="Nguyen T."/>
            <person name="Nguyen N."/>
            <person name="Nicol R."/>
            <person name="Norbu C."/>
            <person name="Norbu N."/>
            <person name="Novod N."/>
            <person name="O'Neill B."/>
            <person name="Osman S."/>
            <person name="Markiewicz E."/>
            <person name="Oyono O.L."/>
            <person name="Patti C."/>
            <person name="Phunkhang P."/>
            <person name="Pierre F."/>
            <person name="Priest M."/>
            <person name="Raghuraman S."/>
            <person name="Rege F."/>
            <person name="Reyes R."/>
            <person name="Rise C."/>
            <person name="Rogov P."/>
            <person name="Ross K."/>
            <person name="Ryan E."/>
            <person name="Settipalli S."/>
            <person name="Shea T."/>
            <person name="Sherpa N."/>
            <person name="Shi L."/>
            <person name="Shih D."/>
            <person name="Sparrow T."/>
            <person name="Spaulding J."/>
            <person name="Stalker J."/>
            <person name="Stange-Thomann N."/>
            <person name="Stavropoulos S."/>
            <person name="Stone C."/>
            <person name="Strader C."/>
            <person name="Tesfaye S."/>
            <person name="Thomson T."/>
            <person name="Thoulutsang Y."/>
            <person name="Thoulutsang D."/>
            <person name="Topham K."/>
            <person name="Topping I."/>
            <person name="Tsamla T."/>
            <person name="Vassiliev H."/>
            <person name="Vo A."/>
            <person name="Wangchuk T."/>
            <person name="Wangdi T."/>
            <person name="Weiand M."/>
            <person name="Wilkinson J."/>
            <person name="Wilson A."/>
            <person name="Yadav S."/>
            <person name="Young G."/>
            <person name="Yu Q."/>
            <person name="Zembek L."/>
            <person name="Zhong D."/>
            <person name="Zimmer A."/>
            <person name="Zwirko Z."/>
            <person name="Jaffe D.B."/>
            <person name="Alvarez P."/>
            <person name="Brockman W."/>
            <person name="Butler J."/>
            <person name="Chin C."/>
            <person name="Gnerre S."/>
            <person name="Grabherr M."/>
            <person name="Kleber M."/>
            <person name="Mauceli E."/>
            <person name="MacCallum I."/>
        </authorList>
    </citation>
    <scope>NUCLEOTIDE SEQUENCE [LARGE SCALE GENOMIC DNA]</scope>
    <source>
        <strain evidence="3">Tucson 15287-2541.00</strain>
    </source>
</reference>
<feature type="region of interest" description="Disordered" evidence="1">
    <location>
        <begin position="48"/>
        <end position="143"/>
    </location>
</feature>
<feature type="compositionally biased region" description="Acidic residues" evidence="1">
    <location>
        <begin position="88"/>
        <end position="103"/>
    </location>
</feature>
<evidence type="ECO:0000313" key="3">
    <source>
        <dbReference type="Proteomes" id="UP000001070"/>
    </source>
</evidence>
<proteinExistence type="predicted"/>
<gene>
    <name evidence="2" type="primary">Dgri\GH14401</name>
    <name evidence="2" type="ORF">Dgri_GH14401</name>
</gene>
<dbReference type="HOGENOM" id="CLU_150867_0_0_1"/>
<organism evidence="3">
    <name type="scientific">Drosophila grimshawi</name>
    <name type="common">Hawaiian fruit fly</name>
    <name type="synonym">Idiomyia grimshawi</name>
    <dbReference type="NCBI Taxonomy" id="7222"/>
    <lineage>
        <taxon>Eukaryota</taxon>
        <taxon>Metazoa</taxon>
        <taxon>Ecdysozoa</taxon>
        <taxon>Arthropoda</taxon>
        <taxon>Hexapoda</taxon>
        <taxon>Insecta</taxon>
        <taxon>Pterygota</taxon>
        <taxon>Neoptera</taxon>
        <taxon>Endopterygota</taxon>
        <taxon>Diptera</taxon>
        <taxon>Brachycera</taxon>
        <taxon>Muscomorpha</taxon>
        <taxon>Ephydroidea</taxon>
        <taxon>Drosophilidae</taxon>
        <taxon>Drosophila</taxon>
        <taxon>Hawaiian Drosophila</taxon>
    </lineage>
</organism>
<protein>
    <submittedName>
        <fullName evidence="2">GH14401</fullName>
    </submittedName>
</protein>
<dbReference type="Proteomes" id="UP000001070">
    <property type="component" value="Unassembled WGS sequence"/>
</dbReference>
<evidence type="ECO:0000256" key="1">
    <source>
        <dbReference type="SAM" id="MobiDB-lite"/>
    </source>
</evidence>
<sequence length="143" mass="15854">MLASPPHDPSIEGDVVMDAVPEADEEVLPRCRRYSSDMDDVNPEWLRWQYPELPPTPDAGRRHHHGTATEPDEAEISEGEAEGPGTLGEEEPVLISSEDEDTGEERRSSASPVNPDDVETMPWPQATPKPDVIVISDEEEDEE</sequence>
<dbReference type="InParanoid" id="B4J1A7"/>